<dbReference type="Proteomes" id="UP000193781">
    <property type="component" value="Unassembled WGS sequence"/>
</dbReference>
<protein>
    <submittedName>
        <fullName evidence="8">Competence protein</fullName>
    </submittedName>
</protein>
<feature type="transmembrane region" description="Helical" evidence="6">
    <location>
        <begin position="379"/>
        <end position="400"/>
    </location>
</feature>
<keyword evidence="9" id="KW-1185">Reference proteome</keyword>
<organism evidence="8 9">
    <name type="scientific">Mycobacterium nebraskense</name>
    <dbReference type="NCBI Taxonomy" id="244292"/>
    <lineage>
        <taxon>Bacteria</taxon>
        <taxon>Bacillati</taxon>
        <taxon>Actinomycetota</taxon>
        <taxon>Actinomycetes</taxon>
        <taxon>Mycobacteriales</taxon>
        <taxon>Mycobacteriaceae</taxon>
        <taxon>Mycobacterium</taxon>
    </lineage>
</organism>
<name>A0A1X1Z0U6_9MYCO</name>
<dbReference type="RefSeq" id="WP_047323202.1">
    <property type="nucleotide sequence ID" value="NZ_JACKSS010000150.1"/>
</dbReference>
<dbReference type="InterPro" id="IPR052159">
    <property type="entry name" value="Competence_DNA_uptake"/>
</dbReference>
<reference evidence="8 9" key="1">
    <citation type="submission" date="2016-01" db="EMBL/GenBank/DDBJ databases">
        <title>The new phylogeny of the genus Mycobacterium.</title>
        <authorList>
            <person name="Tarcisio F."/>
            <person name="Conor M."/>
            <person name="Antonella G."/>
            <person name="Elisabetta G."/>
            <person name="Giulia F.S."/>
            <person name="Sara T."/>
            <person name="Anna F."/>
            <person name="Clotilde B."/>
            <person name="Roberto B."/>
            <person name="Veronica D.S."/>
            <person name="Fabio R."/>
            <person name="Monica P."/>
            <person name="Olivier J."/>
            <person name="Enrico T."/>
            <person name="Nicola S."/>
        </authorList>
    </citation>
    <scope>NUCLEOTIDE SEQUENCE [LARGE SCALE GENOMIC DNA]</scope>
    <source>
        <strain evidence="8 9">DSM 44803</strain>
    </source>
</reference>
<keyword evidence="4 6" id="KW-1133">Transmembrane helix</keyword>
<dbReference type="NCBIfam" id="TIGR00360">
    <property type="entry name" value="ComEC_N-term"/>
    <property type="match status" value="1"/>
</dbReference>
<evidence type="ECO:0000256" key="5">
    <source>
        <dbReference type="ARBA" id="ARBA00023136"/>
    </source>
</evidence>
<evidence type="ECO:0000313" key="8">
    <source>
        <dbReference type="EMBL" id="ORW16926.1"/>
    </source>
</evidence>
<evidence type="ECO:0000313" key="9">
    <source>
        <dbReference type="Proteomes" id="UP000193781"/>
    </source>
</evidence>
<evidence type="ECO:0000256" key="4">
    <source>
        <dbReference type="ARBA" id="ARBA00022989"/>
    </source>
</evidence>
<feature type="transmembrane region" description="Helical" evidence="6">
    <location>
        <begin position="40"/>
        <end position="60"/>
    </location>
</feature>
<sequence>MRDSGRVESGAAPVDARLVPAALTCWVVTAAGIWWPIGRVVAACCVVLVAASGVLVWRAARRPGETGRLRAVSAGVVAVGVIGAGFGFAVALRAEAVDRHPITAAFGTVAPLTVTPTESPVSLGRGRLMFRATLQRLRDAQISGRVVVFARASDFESEAGGLMVGRPVRFTARIGRPTRRDLTVAVLNASGRPTLGTAGAVQRAAHTVRGRFAAAVRGTLPAEQAAMLPALVLGDTSAVTAETDRDFRAAGMTHLMAVSGANVTIVCAAVLFSARLIGPRAAVVLAALTLVAFVVVVQPTASVLRAAVMGAIGLAGMLSSRARQAIPALCATVLVLLAIAPQLAVDVGFALSVVATAALVVIAPGWSRRLVGRGWPKPLADALAIAAAAHVVTAPLVAGISGRVSLVAVGANLAAAPVIVPITVLGSAAAVLSVPWPSGAQFLIRFTGPELWWVVRVARWSAGAPAATVPVPSGVPGVLLVAGVTTLMVVVATRLRGRRWFGAAIGLGALTAVLCALAWWLSELLDPRAA</sequence>
<evidence type="ECO:0000259" key="7">
    <source>
        <dbReference type="Pfam" id="PF03772"/>
    </source>
</evidence>
<feature type="transmembrane region" description="Helical" evidence="6">
    <location>
        <begin position="283"/>
        <end position="304"/>
    </location>
</feature>
<feature type="transmembrane region" description="Helical" evidence="6">
    <location>
        <begin position="255"/>
        <end position="277"/>
    </location>
</feature>
<feature type="domain" description="ComEC/Rec2-related protein" evidence="7">
    <location>
        <begin position="231"/>
        <end position="492"/>
    </location>
</feature>
<dbReference type="PANTHER" id="PTHR30619:SF7">
    <property type="entry name" value="BETA-LACTAMASE DOMAIN PROTEIN"/>
    <property type="match status" value="1"/>
</dbReference>
<feature type="transmembrane region" description="Helical" evidence="6">
    <location>
        <begin position="474"/>
        <end position="493"/>
    </location>
</feature>
<feature type="transmembrane region" description="Helical" evidence="6">
    <location>
        <begin position="325"/>
        <end position="343"/>
    </location>
</feature>
<keyword evidence="2" id="KW-1003">Cell membrane</keyword>
<gene>
    <name evidence="8" type="ORF">AWC17_14355</name>
</gene>
<feature type="transmembrane region" description="Helical" evidence="6">
    <location>
        <begin position="349"/>
        <end position="367"/>
    </location>
</feature>
<feature type="transmembrane region" description="Helical" evidence="6">
    <location>
        <begin position="72"/>
        <end position="92"/>
    </location>
</feature>
<dbReference type="Pfam" id="PF03772">
    <property type="entry name" value="Competence"/>
    <property type="match status" value="1"/>
</dbReference>
<feature type="transmembrane region" description="Helical" evidence="6">
    <location>
        <begin position="406"/>
        <end position="430"/>
    </location>
</feature>
<keyword evidence="5 6" id="KW-0472">Membrane</keyword>
<evidence type="ECO:0000256" key="3">
    <source>
        <dbReference type="ARBA" id="ARBA00022692"/>
    </source>
</evidence>
<evidence type="ECO:0000256" key="1">
    <source>
        <dbReference type="ARBA" id="ARBA00004651"/>
    </source>
</evidence>
<evidence type="ECO:0000256" key="2">
    <source>
        <dbReference type="ARBA" id="ARBA00022475"/>
    </source>
</evidence>
<accession>A0A1X1Z0U6</accession>
<feature type="transmembrane region" description="Helical" evidence="6">
    <location>
        <begin position="500"/>
        <end position="521"/>
    </location>
</feature>
<dbReference type="PANTHER" id="PTHR30619">
    <property type="entry name" value="DNA INTERNALIZATION/COMPETENCE PROTEIN COMEC/REC2"/>
    <property type="match status" value="1"/>
</dbReference>
<keyword evidence="3 6" id="KW-0812">Transmembrane</keyword>
<dbReference type="EMBL" id="LQPH01000158">
    <property type="protein sequence ID" value="ORW16926.1"/>
    <property type="molecule type" value="Genomic_DNA"/>
</dbReference>
<comment type="subcellular location">
    <subcellularLocation>
        <location evidence="1">Cell membrane</location>
        <topology evidence="1">Multi-pass membrane protein</topology>
    </subcellularLocation>
</comment>
<dbReference type="AlphaFoldDB" id="A0A1X1Z0U6"/>
<dbReference type="InterPro" id="IPR004477">
    <property type="entry name" value="ComEC_N"/>
</dbReference>
<dbReference type="STRING" id="244292.ABW17_17475"/>
<comment type="caution">
    <text evidence="8">The sequence shown here is derived from an EMBL/GenBank/DDBJ whole genome shotgun (WGS) entry which is preliminary data.</text>
</comment>
<evidence type="ECO:0000256" key="6">
    <source>
        <dbReference type="SAM" id="Phobius"/>
    </source>
</evidence>
<proteinExistence type="predicted"/>
<dbReference type="GO" id="GO:0005886">
    <property type="term" value="C:plasma membrane"/>
    <property type="evidence" value="ECO:0007669"/>
    <property type="project" value="UniProtKB-SubCell"/>
</dbReference>